<dbReference type="PANTHER" id="PTHR43861">
    <property type="entry name" value="TRANS-ACONITATE 2-METHYLTRANSFERASE-RELATED"/>
    <property type="match status" value="1"/>
</dbReference>
<evidence type="ECO:0000313" key="2">
    <source>
        <dbReference type="Proteomes" id="UP000178406"/>
    </source>
</evidence>
<dbReference type="Gene3D" id="3.40.50.150">
    <property type="entry name" value="Vaccinia Virus protein VP39"/>
    <property type="match status" value="1"/>
</dbReference>
<dbReference type="CDD" id="cd02440">
    <property type="entry name" value="AdoMet_MTases"/>
    <property type="match status" value="1"/>
</dbReference>
<gene>
    <name evidence="1" type="ORF">A3J56_01810</name>
</gene>
<sequence length="273" mass="31575">MLFRCAQCGFIFADTARIDLNAYYNNEYLHKCGDGFGSYVNYEFDKMPMEPTYRNVLNTITLVRSGKRLLDAGAANGYFIGIANSCGYEAEGFDINLSAAEEAAQRGRKVKHGDLFTCHYAPGSFDVITAFDFFEHLPHEKIEQSIQAMQALLLPQGILAIITVNTASIWARMLGKYWHSLLPPEHISFFNKKNMRLCLERNRFDVLETRTIHKKFSLQYLFNILYKWQKLLLWRRATSFLEQHPKLGRFSFTLYIGDNMFVLAKNASRKEMK</sequence>
<comment type="caution">
    <text evidence="1">The sequence shown here is derived from an EMBL/GenBank/DDBJ whole genome shotgun (WGS) entry which is preliminary data.</text>
</comment>
<reference evidence="1 2" key="1">
    <citation type="journal article" date="2016" name="Nat. Commun.">
        <title>Thousands of microbial genomes shed light on interconnected biogeochemical processes in an aquifer system.</title>
        <authorList>
            <person name="Anantharaman K."/>
            <person name="Brown C.T."/>
            <person name="Hug L.A."/>
            <person name="Sharon I."/>
            <person name="Castelle C.J."/>
            <person name="Probst A.J."/>
            <person name="Thomas B.C."/>
            <person name="Singh A."/>
            <person name="Wilkins M.J."/>
            <person name="Karaoz U."/>
            <person name="Brodie E.L."/>
            <person name="Williams K.H."/>
            <person name="Hubbard S.S."/>
            <person name="Banfield J.F."/>
        </authorList>
    </citation>
    <scope>NUCLEOTIDE SEQUENCE [LARGE SCALE GENOMIC DNA]</scope>
</reference>
<accession>A0A1F5WEL0</accession>
<dbReference type="STRING" id="1798338.A3J56_01810"/>
<name>A0A1F5WEL0_9BACT</name>
<evidence type="ECO:0000313" key="1">
    <source>
        <dbReference type="EMBL" id="OGF74056.1"/>
    </source>
</evidence>
<dbReference type="Pfam" id="PF13489">
    <property type="entry name" value="Methyltransf_23"/>
    <property type="match status" value="1"/>
</dbReference>
<protein>
    <recommendedName>
        <fullName evidence="3">Methyltransferase type 11 domain-containing protein</fullName>
    </recommendedName>
</protein>
<dbReference type="SUPFAM" id="SSF53335">
    <property type="entry name" value="S-adenosyl-L-methionine-dependent methyltransferases"/>
    <property type="match status" value="1"/>
</dbReference>
<proteinExistence type="predicted"/>
<dbReference type="InterPro" id="IPR029063">
    <property type="entry name" value="SAM-dependent_MTases_sf"/>
</dbReference>
<evidence type="ECO:0008006" key="3">
    <source>
        <dbReference type="Google" id="ProtNLM"/>
    </source>
</evidence>
<organism evidence="1 2">
    <name type="scientific">Candidatus Giovannonibacteria bacterium RIFCSPHIGHO2_02_FULL_46_20</name>
    <dbReference type="NCBI Taxonomy" id="1798338"/>
    <lineage>
        <taxon>Bacteria</taxon>
        <taxon>Candidatus Giovannoniibacteriota</taxon>
    </lineage>
</organism>
<dbReference type="EMBL" id="MFHQ01000030">
    <property type="protein sequence ID" value="OGF74056.1"/>
    <property type="molecule type" value="Genomic_DNA"/>
</dbReference>
<dbReference type="AlphaFoldDB" id="A0A1F5WEL0"/>
<dbReference type="Proteomes" id="UP000178406">
    <property type="component" value="Unassembled WGS sequence"/>
</dbReference>